<reference evidence="2" key="1">
    <citation type="journal article" date="2021" name="Nat. Commun.">
        <title>Genetic determinants of endophytism in the Arabidopsis root mycobiome.</title>
        <authorList>
            <person name="Mesny F."/>
            <person name="Miyauchi S."/>
            <person name="Thiergart T."/>
            <person name="Pickel B."/>
            <person name="Atanasova L."/>
            <person name="Karlsson M."/>
            <person name="Huettel B."/>
            <person name="Barry K.W."/>
            <person name="Haridas S."/>
            <person name="Chen C."/>
            <person name="Bauer D."/>
            <person name="Andreopoulos W."/>
            <person name="Pangilinan J."/>
            <person name="LaButti K."/>
            <person name="Riley R."/>
            <person name="Lipzen A."/>
            <person name="Clum A."/>
            <person name="Drula E."/>
            <person name="Henrissat B."/>
            <person name="Kohler A."/>
            <person name="Grigoriev I.V."/>
            <person name="Martin F.M."/>
            <person name="Hacquard S."/>
        </authorList>
    </citation>
    <scope>NUCLEOTIDE SEQUENCE</scope>
    <source>
        <strain evidence="2">MPI-CAGE-AT-0021</strain>
    </source>
</reference>
<evidence type="ECO:0000313" key="2">
    <source>
        <dbReference type="EMBL" id="KAH7119483.1"/>
    </source>
</evidence>
<proteinExistence type="predicted"/>
<evidence type="ECO:0000259" key="1">
    <source>
        <dbReference type="Pfam" id="PF13391"/>
    </source>
</evidence>
<dbReference type="InterPro" id="IPR003615">
    <property type="entry name" value="HNH_nuc"/>
</dbReference>
<dbReference type="EMBL" id="JAGMUU010000030">
    <property type="protein sequence ID" value="KAH7119483.1"/>
    <property type="molecule type" value="Genomic_DNA"/>
</dbReference>
<gene>
    <name evidence="2" type="ORF">B0J13DRAFT_589968</name>
</gene>
<accession>A0A9P9DHX8</accession>
<dbReference type="Pfam" id="PF13391">
    <property type="entry name" value="HNH_2"/>
    <property type="match status" value="1"/>
</dbReference>
<dbReference type="Proteomes" id="UP000717696">
    <property type="component" value="Unassembled WGS sequence"/>
</dbReference>
<name>A0A9P9DHX8_9HYPO</name>
<protein>
    <recommendedName>
        <fullName evidence="1">HNH nuclease domain-containing protein</fullName>
    </recommendedName>
</protein>
<keyword evidence="3" id="KW-1185">Reference proteome</keyword>
<dbReference type="AlphaFoldDB" id="A0A9P9DHX8"/>
<organism evidence="2 3">
    <name type="scientific">Dactylonectria estremocensis</name>
    <dbReference type="NCBI Taxonomy" id="1079267"/>
    <lineage>
        <taxon>Eukaryota</taxon>
        <taxon>Fungi</taxon>
        <taxon>Dikarya</taxon>
        <taxon>Ascomycota</taxon>
        <taxon>Pezizomycotina</taxon>
        <taxon>Sordariomycetes</taxon>
        <taxon>Hypocreomycetidae</taxon>
        <taxon>Hypocreales</taxon>
        <taxon>Nectriaceae</taxon>
        <taxon>Dactylonectria</taxon>
    </lineage>
</organism>
<comment type="caution">
    <text evidence="2">The sequence shown here is derived from an EMBL/GenBank/DDBJ whole genome shotgun (WGS) entry which is preliminary data.</text>
</comment>
<dbReference type="OrthoDB" id="2104739at2759"/>
<feature type="domain" description="HNH nuclease" evidence="1">
    <location>
        <begin position="214"/>
        <end position="293"/>
    </location>
</feature>
<sequence>MPPTSALHRHQSSLEGVIDFSSRPALTPAHSAAASRRFYQLINHFDDIKGNNDNNDKYNRVNLVQNFLIAFFDAAQIPILVDEDLDLGDVTRRTQLRKSLDDFAEFLFENFFLPRKLHKILPSHACSPVSIVKASTKKTPQPSPASHSAVMRTQGQVQTFTGTPQRIATLRCACLIRDRYRCVISRKFDQTEALRRMRTQQRGGSEAQDQDEAPLAGERFEDLEVAHILPHSLTQVNSSRELEPSKATALAILNMFDSGATYLIEGTDIDRPRNALTLTHNLHILFGDFAVFFEPVDQQARTYRIDTFLPPGFTDGLPITRTLSLTEERIIDPPSPRLLAIHNAIAHILHPSGAGDYIDEILRDAEEHGVREDGSTELERLVKLRLSGWSVSEVHG</sequence>
<evidence type="ECO:0000313" key="3">
    <source>
        <dbReference type="Proteomes" id="UP000717696"/>
    </source>
</evidence>